<dbReference type="InterPro" id="IPR010131">
    <property type="entry name" value="MdtP/NodT-like"/>
</dbReference>
<organism evidence="2 3">
    <name type="scientific">Sphingomonas cavernae</name>
    <dbReference type="NCBI Taxonomy" id="2320861"/>
    <lineage>
        <taxon>Bacteria</taxon>
        <taxon>Pseudomonadati</taxon>
        <taxon>Pseudomonadota</taxon>
        <taxon>Alphaproteobacteria</taxon>
        <taxon>Sphingomonadales</taxon>
        <taxon>Sphingomonadaceae</taxon>
        <taxon>Sphingomonas</taxon>
    </lineage>
</organism>
<dbReference type="InterPro" id="IPR003423">
    <property type="entry name" value="OMP_efflux"/>
</dbReference>
<proteinExistence type="inferred from homology"/>
<reference evidence="2 3" key="1">
    <citation type="submission" date="2018-09" db="EMBL/GenBank/DDBJ databases">
        <authorList>
            <person name="Zhu H."/>
        </authorList>
    </citation>
    <scope>NUCLEOTIDE SEQUENCE [LARGE SCALE GENOMIC DNA]</scope>
    <source>
        <strain evidence="2 3">K2R01-6</strain>
    </source>
</reference>
<keyword evidence="3" id="KW-1185">Reference proteome</keyword>
<evidence type="ECO:0000256" key="1">
    <source>
        <dbReference type="ARBA" id="ARBA00007613"/>
    </source>
</evidence>
<dbReference type="EMBL" id="QYUM01000003">
    <property type="protein sequence ID" value="RJF91391.1"/>
    <property type="molecule type" value="Genomic_DNA"/>
</dbReference>
<gene>
    <name evidence="2" type="ORF">D3876_14950</name>
</gene>
<dbReference type="Proteomes" id="UP000286100">
    <property type="component" value="Unassembled WGS sequence"/>
</dbReference>
<comment type="caution">
    <text evidence="2">The sequence shown here is derived from an EMBL/GenBank/DDBJ whole genome shotgun (WGS) entry which is preliminary data.</text>
</comment>
<evidence type="ECO:0000313" key="3">
    <source>
        <dbReference type="Proteomes" id="UP000286100"/>
    </source>
</evidence>
<dbReference type="PANTHER" id="PTHR30203:SF24">
    <property type="entry name" value="BLR4935 PROTEIN"/>
    <property type="match status" value="1"/>
</dbReference>
<dbReference type="SUPFAM" id="SSF56954">
    <property type="entry name" value="Outer membrane efflux proteins (OEP)"/>
    <property type="match status" value="1"/>
</dbReference>
<dbReference type="RefSeq" id="WP_119763474.1">
    <property type="nucleotide sequence ID" value="NZ_QYUM01000003.1"/>
</dbReference>
<accession>A0A418WN12</accession>
<dbReference type="AlphaFoldDB" id="A0A418WN12"/>
<protein>
    <submittedName>
        <fullName evidence="2">TolC family protein</fullName>
    </submittedName>
</protein>
<dbReference type="Pfam" id="PF02321">
    <property type="entry name" value="OEP"/>
    <property type="match status" value="2"/>
</dbReference>
<name>A0A418WN12_9SPHN</name>
<dbReference type="PANTHER" id="PTHR30203">
    <property type="entry name" value="OUTER MEMBRANE CATION EFFLUX PROTEIN"/>
    <property type="match status" value="1"/>
</dbReference>
<evidence type="ECO:0000313" key="2">
    <source>
        <dbReference type="EMBL" id="RJF91391.1"/>
    </source>
</evidence>
<dbReference type="Gene3D" id="1.20.1600.10">
    <property type="entry name" value="Outer membrane efflux proteins (OEP)"/>
    <property type="match status" value="1"/>
</dbReference>
<comment type="similarity">
    <text evidence="1">Belongs to the outer membrane factor (OMF) (TC 1.B.17) family.</text>
</comment>
<dbReference type="GO" id="GO:0015562">
    <property type="term" value="F:efflux transmembrane transporter activity"/>
    <property type="evidence" value="ECO:0007669"/>
    <property type="project" value="InterPro"/>
</dbReference>
<sequence length="410" mass="42739">MANRSLLAWLLTGCAIIATTPGVAQVAPAFPELLRRAASSPRLSAGEADVDAARGEARQARTRPNPVLNTEVENFAGGRPYDRFDQAETTVSVQQPLELGGKRSARAAVADADVRTADARAEQARVDLARDLATAYASAEAMAARVIVARDALDLAGQDARVARLLVENGREARVRSVQAEAAVAAARGDLASAEAESDAALARLGALLGTPNAFTSIAGGLLDAPLPALTGDGESPAVRVARAERDAARWRIDSERRRAIPDITVSLGARRLEADDATAMVAGVSVPLPLFDRNRGSVDSASAAARAAEARLAEAAAVAEADRLAARTRVRAAEARVLAAIEGETAAAEAHRLARIGYEGGKMPLIELLGARRALVEARSRTIEVRLARIEAAAELARSQGASLAGAKW</sequence>
<dbReference type="OrthoDB" id="9791261at2"/>